<dbReference type="InterPro" id="IPR050679">
    <property type="entry name" value="Bact_HTH_transcr_reg"/>
</dbReference>
<dbReference type="STRING" id="439292.Bsel_0180"/>
<dbReference type="PANTHER" id="PTHR44846">
    <property type="entry name" value="MANNOSYL-D-GLYCERATE TRANSPORT/METABOLISM SYSTEM REPRESSOR MNGR-RELATED"/>
    <property type="match status" value="1"/>
</dbReference>
<dbReference type="GO" id="GO:0003677">
    <property type="term" value="F:DNA binding"/>
    <property type="evidence" value="ECO:0007669"/>
    <property type="project" value="UniProtKB-KW"/>
</dbReference>
<dbReference type="FunFam" id="1.10.10.10:FF:000079">
    <property type="entry name" value="GntR family transcriptional regulator"/>
    <property type="match status" value="1"/>
</dbReference>
<keyword evidence="2" id="KW-0238">DNA-binding</keyword>
<dbReference type="PRINTS" id="PR00035">
    <property type="entry name" value="HTHGNTR"/>
</dbReference>
<sequence length="250" mass="28377">MDHLSKEQSLHQTVKEQLITDIQSKKYPVHAQLPTEAELCKTFDVSRTTIRNALQQLVNEGYIERVQGKGTFVRQQRIKQTLTSTEGSYVEQLKLQGKHPEVKVVDLTVIPTDERLSLALEIAEGEPLNKLERIRYADNQPLQYETAYLPWRLTTGLRKESCEGSLYSVLRDELELPIAKTEEHLHITRADQTVAGYLGIAEGDPCIQIETYAYLDDGTKIEYSIACFHGDKVSFTVERHYGQTSEPGSP</sequence>
<proteinExistence type="predicted"/>
<dbReference type="OrthoDB" id="457376at2"/>
<evidence type="ECO:0000256" key="3">
    <source>
        <dbReference type="ARBA" id="ARBA00023163"/>
    </source>
</evidence>
<keyword evidence="6" id="KW-1185">Reference proteome</keyword>
<dbReference type="CDD" id="cd07377">
    <property type="entry name" value="WHTH_GntR"/>
    <property type="match status" value="1"/>
</dbReference>
<dbReference type="InterPro" id="IPR036388">
    <property type="entry name" value="WH-like_DNA-bd_sf"/>
</dbReference>
<name>D6XVV5_BACIE</name>
<dbReference type="AlphaFoldDB" id="D6XVV5"/>
<dbReference type="EMBL" id="CP001791">
    <property type="protein sequence ID" value="ADH97728.1"/>
    <property type="molecule type" value="Genomic_DNA"/>
</dbReference>
<reference evidence="5" key="1">
    <citation type="submission" date="2009-10" db="EMBL/GenBank/DDBJ databases">
        <title>Complete sequence of Bacillus selenitireducens MLS10.</title>
        <authorList>
            <consortium name="US DOE Joint Genome Institute"/>
            <person name="Lucas S."/>
            <person name="Copeland A."/>
            <person name="Lapidus A."/>
            <person name="Glavina del Rio T."/>
            <person name="Dalin E."/>
            <person name="Tice H."/>
            <person name="Bruce D."/>
            <person name="Goodwin L."/>
            <person name="Pitluck S."/>
            <person name="Sims D."/>
            <person name="Brettin T."/>
            <person name="Detter J.C."/>
            <person name="Han C."/>
            <person name="Larimer F."/>
            <person name="Land M."/>
            <person name="Hauser L."/>
            <person name="Kyrpides N."/>
            <person name="Ovchinnikova G."/>
            <person name="Stolz J."/>
        </authorList>
    </citation>
    <scope>NUCLEOTIDE SEQUENCE [LARGE SCALE GENOMIC DNA]</scope>
    <source>
        <strain evidence="5">MLS10</strain>
    </source>
</reference>
<dbReference type="Gene3D" id="3.40.1410.10">
    <property type="entry name" value="Chorismate lyase-like"/>
    <property type="match status" value="1"/>
</dbReference>
<dbReference type="PROSITE" id="PS50949">
    <property type="entry name" value="HTH_GNTR"/>
    <property type="match status" value="1"/>
</dbReference>
<evidence type="ECO:0000313" key="6">
    <source>
        <dbReference type="Proteomes" id="UP000000271"/>
    </source>
</evidence>
<dbReference type="Proteomes" id="UP000000271">
    <property type="component" value="Chromosome"/>
</dbReference>
<dbReference type="GO" id="GO:0045892">
    <property type="term" value="P:negative regulation of DNA-templated transcription"/>
    <property type="evidence" value="ECO:0007669"/>
    <property type="project" value="TreeGrafter"/>
</dbReference>
<organism evidence="5 6">
    <name type="scientific">Bacillus selenitireducens (strain ATCC 700615 / DSM 15326 / MLS10)</name>
    <dbReference type="NCBI Taxonomy" id="439292"/>
    <lineage>
        <taxon>Bacteria</taxon>
        <taxon>Bacillati</taxon>
        <taxon>Bacillota</taxon>
        <taxon>Bacilli</taxon>
        <taxon>Bacillales</taxon>
        <taxon>Bacillaceae</taxon>
        <taxon>Salisediminibacterium</taxon>
    </lineage>
</organism>
<dbReference type="SUPFAM" id="SSF46785">
    <property type="entry name" value="Winged helix' DNA-binding domain"/>
    <property type="match status" value="1"/>
</dbReference>
<feature type="domain" description="HTH gntR-type" evidence="4">
    <location>
        <begin position="8"/>
        <end position="76"/>
    </location>
</feature>
<dbReference type="Gene3D" id="1.10.10.10">
    <property type="entry name" value="Winged helix-like DNA-binding domain superfamily/Winged helix DNA-binding domain"/>
    <property type="match status" value="1"/>
</dbReference>
<dbReference type="Pfam" id="PF00392">
    <property type="entry name" value="GntR"/>
    <property type="match status" value="1"/>
</dbReference>
<dbReference type="InterPro" id="IPR000524">
    <property type="entry name" value="Tscrpt_reg_HTH_GntR"/>
</dbReference>
<dbReference type="KEGG" id="bse:Bsel_0180"/>
<evidence type="ECO:0000256" key="1">
    <source>
        <dbReference type="ARBA" id="ARBA00023015"/>
    </source>
</evidence>
<dbReference type="GO" id="GO:0003700">
    <property type="term" value="F:DNA-binding transcription factor activity"/>
    <property type="evidence" value="ECO:0007669"/>
    <property type="project" value="InterPro"/>
</dbReference>
<evidence type="ECO:0000313" key="5">
    <source>
        <dbReference type="EMBL" id="ADH97728.1"/>
    </source>
</evidence>
<keyword evidence="3" id="KW-0804">Transcription</keyword>
<keyword evidence="1" id="KW-0805">Transcription regulation</keyword>
<dbReference type="InterPro" id="IPR028978">
    <property type="entry name" value="Chorismate_lyase_/UTRA_dom_sf"/>
</dbReference>
<dbReference type="PANTHER" id="PTHR44846:SF1">
    <property type="entry name" value="MANNOSYL-D-GLYCERATE TRANSPORT_METABOLISM SYSTEM REPRESSOR MNGR-RELATED"/>
    <property type="match status" value="1"/>
</dbReference>
<dbReference type="SMART" id="SM00345">
    <property type="entry name" value="HTH_GNTR"/>
    <property type="match status" value="1"/>
</dbReference>
<dbReference type="Pfam" id="PF07702">
    <property type="entry name" value="UTRA"/>
    <property type="match status" value="1"/>
</dbReference>
<dbReference type="HOGENOM" id="CLU_063236_4_2_9"/>
<dbReference type="eggNOG" id="COG2188">
    <property type="taxonomic scope" value="Bacteria"/>
</dbReference>
<dbReference type="SUPFAM" id="SSF64288">
    <property type="entry name" value="Chorismate lyase-like"/>
    <property type="match status" value="1"/>
</dbReference>
<protein>
    <submittedName>
        <fullName evidence="5">Transcriptional regulator, GntR family</fullName>
    </submittedName>
</protein>
<dbReference type="InterPro" id="IPR011663">
    <property type="entry name" value="UTRA"/>
</dbReference>
<evidence type="ECO:0000259" key="4">
    <source>
        <dbReference type="PROSITE" id="PS50949"/>
    </source>
</evidence>
<gene>
    <name evidence="5" type="ordered locus">Bsel_0180</name>
</gene>
<dbReference type="SMART" id="SM00866">
    <property type="entry name" value="UTRA"/>
    <property type="match status" value="1"/>
</dbReference>
<accession>D6XVV5</accession>
<evidence type="ECO:0000256" key="2">
    <source>
        <dbReference type="ARBA" id="ARBA00023125"/>
    </source>
</evidence>
<dbReference type="InterPro" id="IPR036390">
    <property type="entry name" value="WH_DNA-bd_sf"/>
</dbReference>
<dbReference type="RefSeq" id="WP_013171157.1">
    <property type="nucleotide sequence ID" value="NC_014219.1"/>
</dbReference>